<dbReference type="Proteomes" id="UP000176917">
    <property type="component" value="Unassembled WGS sequence"/>
</dbReference>
<proteinExistence type="predicted"/>
<evidence type="ECO:0000313" key="1">
    <source>
        <dbReference type="EMBL" id="OHA72843.1"/>
    </source>
</evidence>
<dbReference type="AlphaFoldDB" id="A0A1G2RJ12"/>
<accession>A0A1G2RJ12</accession>
<evidence type="ECO:0008006" key="3">
    <source>
        <dbReference type="Google" id="ProtNLM"/>
    </source>
</evidence>
<dbReference type="CDD" id="cd05403">
    <property type="entry name" value="NT_KNTase_like"/>
    <property type="match status" value="1"/>
</dbReference>
<gene>
    <name evidence="1" type="ORF">A3B24_00035</name>
</gene>
<dbReference type="SUPFAM" id="SSF81301">
    <property type="entry name" value="Nucleotidyltransferase"/>
    <property type="match status" value="1"/>
</dbReference>
<name>A0A1G2RJ12_9BACT</name>
<dbReference type="InterPro" id="IPR043519">
    <property type="entry name" value="NT_sf"/>
</dbReference>
<reference evidence="1 2" key="1">
    <citation type="journal article" date="2016" name="Nat. Commun.">
        <title>Thousands of microbial genomes shed light on interconnected biogeochemical processes in an aquifer system.</title>
        <authorList>
            <person name="Anantharaman K."/>
            <person name="Brown C.T."/>
            <person name="Hug L.A."/>
            <person name="Sharon I."/>
            <person name="Castelle C.J."/>
            <person name="Probst A.J."/>
            <person name="Thomas B.C."/>
            <person name="Singh A."/>
            <person name="Wilkins M.J."/>
            <person name="Karaoz U."/>
            <person name="Brodie E.L."/>
            <person name="Williams K.H."/>
            <person name="Hubbard S.S."/>
            <person name="Banfield J.F."/>
        </authorList>
    </citation>
    <scope>NUCLEOTIDE SEQUENCE [LARGE SCALE GENOMIC DNA]</scope>
</reference>
<sequence length="563" mass="63925">MSVSLVPVESFFSLAKAAELWDETTLGNKTFREQITERAELNRRLQNVLDSLPRPDIPLETAIDQGHLTEEQAAGLYSSLSGLLSERDYRRLVLYFPFELMPKKAWRAPGEKLKQAVEQFRHAYMEAWKSLLSAHDVRANFTDGDVLEIELRESDLPRVVKAAHLIPVLIEKGWMTVEDAERLAKEIKDQTLRDSVADALSAVRGTLKPEQPEAVKNTAPITEKRAAWLKKREREEAVDALSEHVSKLIIQGKRADASQEVLTEGIRKTVESIAAVDLEKARALYAQHRATLLKLWESDSSDVKDALVKTFRRFCHLGIVDEKQLAELNIARPKLEGPFSENLNFITNLVDMHGMVSSIESTRELSNLIYPVVLVYGSRLNGYGTRNSDIDVAVFVRPGTPFVIRQRLQELLARTFSHVLIPNVVEFWLEERNGLLRVRDFESPDVSLGESYWTHALFGAAWIGPKPVIRELCLRLLLPYLSDTSGTLHGQNARRLYLESLESASLQYRLMHNGYERFFARYGAPYPDSVDGKSAFWDSGYRWLATKLFLSKVFLPKLPAPLI</sequence>
<dbReference type="EMBL" id="MHUG01000021">
    <property type="protein sequence ID" value="OHA72843.1"/>
    <property type="molecule type" value="Genomic_DNA"/>
</dbReference>
<protein>
    <recommendedName>
        <fullName evidence="3">Polymerase nucleotidyl transferase domain-containing protein</fullName>
    </recommendedName>
</protein>
<evidence type="ECO:0000313" key="2">
    <source>
        <dbReference type="Proteomes" id="UP000176917"/>
    </source>
</evidence>
<comment type="caution">
    <text evidence="1">The sequence shown here is derived from an EMBL/GenBank/DDBJ whole genome shotgun (WGS) entry which is preliminary data.</text>
</comment>
<organism evidence="1 2">
    <name type="scientific">Candidatus Wildermuthbacteria bacterium RIFCSPLOWO2_01_FULL_48_16</name>
    <dbReference type="NCBI Taxonomy" id="1802461"/>
    <lineage>
        <taxon>Bacteria</taxon>
        <taxon>Candidatus Wildermuthiibacteriota</taxon>
    </lineage>
</organism>